<reference evidence="1" key="1">
    <citation type="submission" date="2024-03" db="EMBL/GenBank/DDBJ databases">
        <authorList>
            <consortium name="ELIXIR-Norway"/>
            <consortium name="Elixir Norway"/>
        </authorList>
    </citation>
    <scope>NUCLEOTIDE SEQUENCE</scope>
</reference>
<dbReference type="EMBL" id="OZ023720">
    <property type="protein sequence ID" value="CAK9869985.1"/>
    <property type="molecule type" value="Genomic_DNA"/>
</dbReference>
<sequence>MTKSRGMWQHSYSRKYDLEVTEQEGAHVKATRCKFCKYYGRQVLLSNRKRGPRKTDQFYTIPFRTDLIVKHLEGQHTNKWAEYVASSHGEQDTFFNSVQPLTNTMYHYMDMEGDEINLVVSTEIVDVIIGEMLFRPEDELDALDDDDLADVVMTIEQTKNTCKIAKFGGLNDTIVGQYVRILVGHALQVISNILASDDVWAFAISFDGNQHRGTTFFDRHIAANQEAMLVKLLGALFVGWTRKLIGVTTDGEKTNMGHVNGVQVPMVRCVEFKVVQICHRHNHRDSRETGGARFGDLPATPGDMFNIRDMFKVRHIDDEADGAFDDLPIVNYVCHNDSFVLVVTLRKYVDDLGTCVQAHLLVIDANEKMIILQTIARFAISLSDGIAKVEVERDPTNNAAIDLAPPVMPMDLVNMRSSTFISEVIETRKAQLQATAWTDDQINAIENYHRELLTAYGMENGISSNVDQHDHTMSFNEAWDSLDGTRFDQLCRFCAGLVTIFPNSTSVESDFSIFKWELEEFRKSLLDLSLERIFQAKQFELLDSIGCILTPILRLSQ</sequence>
<keyword evidence="2" id="KW-1185">Reference proteome</keyword>
<dbReference type="PANTHER" id="PTHR37067">
    <property type="entry name" value="PX DOMAIN-CONTAINING PROTEIN"/>
    <property type="match status" value="1"/>
</dbReference>
<dbReference type="Proteomes" id="UP001497522">
    <property type="component" value="Chromosome 19"/>
</dbReference>
<name>A0ABP1B4M6_9BRYO</name>
<dbReference type="PANTHER" id="PTHR37067:SF3">
    <property type="entry name" value="PX DOMAIN-CONTAINING PROTEIN"/>
    <property type="match status" value="1"/>
</dbReference>
<evidence type="ECO:0000313" key="2">
    <source>
        <dbReference type="Proteomes" id="UP001497522"/>
    </source>
</evidence>
<gene>
    <name evidence="1" type="ORF">CSSPJE1EN2_LOCUS12722</name>
</gene>
<accession>A0ABP1B4M6</accession>
<evidence type="ECO:0008006" key="3">
    <source>
        <dbReference type="Google" id="ProtNLM"/>
    </source>
</evidence>
<proteinExistence type="predicted"/>
<protein>
    <recommendedName>
        <fullName evidence="3">Transposase</fullName>
    </recommendedName>
</protein>
<evidence type="ECO:0000313" key="1">
    <source>
        <dbReference type="EMBL" id="CAK9869985.1"/>
    </source>
</evidence>
<organism evidence="1 2">
    <name type="scientific">Sphagnum jensenii</name>
    <dbReference type="NCBI Taxonomy" id="128206"/>
    <lineage>
        <taxon>Eukaryota</taxon>
        <taxon>Viridiplantae</taxon>
        <taxon>Streptophyta</taxon>
        <taxon>Embryophyta</taxon>
        <taxon>Bryophyta</taxon>
        <taxon>Sphagnophytina</taxon>
        <taxon>Sphagnopsida</taxon>
        <taxon>Sphagnales</taxon>
        <taxon>Sphagnaceae</taxon>
        <taxon>Sphagnum</taxon>
    </lineage>
</organism>